<dbReference type="AlphaFoldDB" id="A0A6P2D7C9"/>
<evidence type="ECO:0000313" key="3">
    <source>
        <dbReference type="Proteomes" id="UP000464178"/>
    </source>
</evidence>
<dbReference type="InterPro" id="IPR051918">
    <property type="entry name" value="STPP_CPPED1"/>
</dbReference>
<reference evidence="2 3" key="1">
    <citation type="submission" date="2019-05" db="EMBL/GenBank/DDBJ databases">
        <authorList>
            <consortium name="Science for Life Laboratories"/>
        </authorList>
    </citation>
    <scope>NUCLEOTIDE SEQUENCE [LARGE SCALE GENOMIC DNA]</scope>
    <source>
        <strain evidence="2">Soil9</strain>
    </source>
</reference>
<evidence type="ECO:0000259" key="1">
    <source>
        <dbReference type="Pfam" id="PF00149"/>
    </source>
</evidence>
<keyword evidence="3" id="KW-1185">Reference proteome</keyword>
<dbReference type="EMBL" id="LR593886">
    <property type="protein sequence ID" value="VTR97059.1"/>
    <property type="molecule type" value="Genomic_DNA"/>
</dbReference>
<dbReference type="Pfam" id="PF00149">
    <property type="entry name" value="Metallophos"/>
    <property type="match status" value="1"/>
</dbReference>
<dbReference type="KEGG" id="gms:SOIL9_09100"/>
<accession>A0A6P2D7C9</accession>
<dbReference type="InterPro" id="IPR029052">
    <property type="entry name" value="Metallo-depent_PP-like"/>
</dbReference>
<feature type="domain" description="Calcineurin-like phosphoesterase" evidence="1">
    <location>
        <begin position="8"/>
        <end position="185"/>
    </location>
</feature>
<evidence type="ECO:0000313" key="2">
    <source>
        <dbReference type="EMBL" id="VTR97059.1"/>
    </source>
</evidence>
<gene>
    <name evidence="2" type="ORF">SOIL9_09100</name>
</gene>
<protein>
    <recommendedName>
        <fullName evidence="1">Calcineurin-like phosphoesterase domain-containing protein</fullName>
    </recommendedName>
</protein>
<organism evidence="2 3">
    <name type="scientific">Gemmata massiliana</name>
    <dbReference type="NCBI Taxonomy" id="1210884"/>
    <lineage>
        <taxon>Bacteria</taxon>
        <taxon>Pseudomonadati</taxon>
        <taxon>Planctomycetota</taxon>
        <taxon>Planctomycetia</taxon>
        <taxon>Gemmatales</taxon>
        <taxon>Gemmataceae</taxon>
        <taxon>Gemmata</taxon>
    </lineage>
</organism>
<proteinExistence type="predicted"/>
<dbReference type="InterPro" id="IPR004843">
    <property type="entry name" value="Calcineurin-like_PHP"/>
</dbReference>
<dbReference type="PANTHER" id="PTHR43143:SF1">
    <property type="entry name" value="SERINE_THREONINE-PROTEIN PHOSPHATASE CPPED1"/>
    <property type="match status" value="1"/>
</dbReference>
<dbReference type="Gene3D" id="3.60.21.10">
    <property type="match status" value="1"/>
</dbReference>
<dbReference type="RefSeq" id="WP_162671037.1">
    <property type="nucleotide sequence ID" value="NZ_LR593886.1"/>
</dbReference>
<dbReference type="PANTHER" id="PTHR43143">
    <property type="entry name" value="METALLOPHOSPHOESTERASE, CALCINEURIN SUPERFAMILY"/>
    <property type="match status" value="1"/>
</dbReference>
<dbReference type="GO" id="GO:0016787">
    <property type="term" value="F:hydrolase activity"/>
    <property type="evidence" value="ECO:0007669"/>
    <property type="project" value="InterPro"/>
</dbReference>
<dbReference type="SUPFAM" id="SSF56300">
    <property type="entry name" value="Metallo-dependent phosphatases"/>
    <property type="match status" value="1"/>
</dbReference>
<name>A0A6P2D7C9_9BACT</name>
<sequence length="352" mass="37710">MRTSEPVTVLIPGDLHLTEPGRPNHAAAARAVADANELIRPDFVQFIGDNVQDGSDEQFALFGALCARLHVPWFALVGDHDAQGDPTARRFRDRVGDPCGAVTVRGFRFLRLNTQEARPVGLSPGQVAWFRSEVDAALAAGERVVVFQHNYPYQIWEDFAGPGTGAWREIVQTRRVHALVCGHTHYWQLANDGRNVSAAVRSIGDPEGGAAGYAVAVFHGEDFAITYRPVAERGPLVLVTHPREALLATGPEHVVTGADEIRVRVWSGAPVGAVELCLNGGAGVPMDPCGDGFWRAPLPGARLAKGAHRLAVRAEDATGAAGGHEIEFAVDPTGRYTAVPMVRPLVTSTAFC</sequence>
<dbReference type="Proteomes" id="UP000464178">
    <property type="component" value="Chromosome"/>
</dbReference>